<evidence type="ECO:0000313" key="1">
    <source>
        <dbReference type="EMBL" id="KKW31363.1"/>
    </source>
</evidence>
<gene>
    <name evidence="1" type="ORF">UY74_C0016G0020</name>
</gene>
<reference evidence="1 2" key="1">
    <citation type="journal article" date="2015" name="Nature">
        <title>rRNA introns, odd ribosomes, and small enigmatic genomes across a large radiation of phyla.</title>
        <authorList>
            <person name="Brown C.T."/>
            <person name="Hug L.A."/>
            <person name="Thomas B.C."/>
            <person name="Sharon I."/>
            <person name="Castelle C.J."/>
            <person name="Singh A."/>
            <person name="Wilkins M.J."/>
            <person name="Williams K.H."/>
            <person name="Banfield J.F."/>
        </authorList>
    </citation>
    <scope>NUCLEOTIDE SEQUENCE [LARGE SCALE GENOMIC DNA]</scope>
</reference>
<dbReference type="InterPro" id="IPR035069">
    <property type="entry name" value="TTHA1013/TTHA0281-like"/>
</dbReference>
<dbReference type="Proteomes" id="UP000034445">
    <property type="component" value="Unassembled WGS sequence"/>
</dbReference>
<dbReference type="AlphaFoldDB" id="A0A0G1XJG7"/>
<dbReference type="Gene3D" id="3.30.160.250">
    <property type="match status" value="1"/>
</dbReference>
<sequence>MKKKYSIKTKYGVFQAAIWYDKQDKLHLVEVPSFDKTMTQGSTLADAKYMAKDLIELLCEVAFDDGKMVVDDEGRVVGRGKSTRISGPVTVYA</sequence>
<proteinExistence type="predicted"/>
<comment type="caution">
    <text evidence="1">The sequence shown here is derived from an EMBL/GenBank/DDBJ whole genome shotgun (WGS) entry which is preliminary data.</text>
</comment>
<organism evidence="1 2">
    <name type="scientific">Candidatus Kaiserbacteria bacterium GW2011_GWC2_52_8b</name>
    <dbReference type="NCBI Taxonomy" id="1618676"/>
    <lineage>
        <taxon>Bacteria</taxon>
        <taxon>Candidatus Kaiseribacteriota</taxon>
    </lineage>
</organism>
<evidence type="ECO:0000313" key="2">
    <source>
        <dbReference type="Proteomes" id="UP000034445"/>
    </source>
</evidence>
<protein>
    <submittedName>
        <fullName evidence="1">Uncharacterized protein</fullName>
    </submittedName>
</protein>
<dbReference type="SUPFAM" id="SSF143100">
    <property type="entry name" value="TTHA1013/TTHA0281-like"/>
    <property type="match status" value="1"/>
</dbReference>
<accession>A0A0G1XJG7</accession>
<name>A0A0G1XJG7_9BACT</name>
<dbReference type="EMBL" id="LCRF01000016">
    <property type="protein sequence ID" value="KKW31363.1"/>
    <property type="molecule type" value="Genomic_DNA"/>
</dbReference>